<comment type="similarity">
    <text evidence="1 7">Belongs to the universal ribosomal protein uL18 family.</text>
</comment>
<evidence type="ECO:0000313" key="10">
    <source>
        <dbReference type="Proteomes" id="UP000230758"/>
    </source>
</evidence>
<dbReference type="PANTHER" id="PTHR12899">
    <property type="entry name" value="39S RIBOSOMAL PROTEIN L18, MITOCHONDRIAL"/>
    <property type="match status" value="1"/>
</dbReference>
<dbReference type="CDD" id="cd00432">
    <property type="entry name" value="Ribosomal_L18_L5e"/>
    <property type="match status" value="1"/>
</dbReference>
<dbReference type="Pfam" id="PF00861">
    <property type="entry name" value="Ribosomal_L18p"/>
    <property type="match status" value="1"/>
</dbReference>
<evidence type="ECO:0000313" key="9">
    <source>
        <dbReference type="EMBL" id="PJA32773.1"/>
    </source>
</evidence>
<dbReference type="Proteomes" id="UP000230758">
    <property type="component" value="Unassembled WGS sequence"/>
</dbReference>
<sequence>MESTRNRKRKKIRAKISGTSDRPRLSVFKSNKALYAQLIDDDLALTLVSASGSDATKVGADLAKKAKTKKIEEVVFDRGGYIYTGKVRALAESAREAGLKF</sequence>
<evidence type="ECO:0000256" key="6">
    <source>
        <dbReference type="ARBA" id="ARBA00035197"/>
    </source>
</evidence>
<reference evidence="10" key="1">
    <citation type="submission" date="2017-09" db="EMBL/GenBank/DDBJ databases">
        <title>Depth-based differentiation of microbial function through sediment-hosted aquifers and enrichment of novel symbionts in the deep terrestrial subsurface.</title>
        <authorList>
            <person name="Probst A.J."/>
            <person name="Ladd B."/>
            <person name="Jarett J.K."/>
            <person name="Geller-Mcgrath D.E."/>
            <person name="Sieber C.M.K."/>
            <person name="Emerson J.B."/>
            <person name="Anantharaman K."/>
            <person name="Thomas B.C."/>
            <person name="Malmstrom R."/>
            <person name="Stieglmeier M."/>
            <person name="Klingl A."/>
            <person name="Woyke T."/>
            <person name="Ryan C.M."/>
            <person name="Banfield J.F."/>
        </authorList>
    </citation>
    <scope>NUCLEOTIDE SEQUENCE [LARGE SCALE GENOMIC DNA]</scope>
</reference>
<organism evidence="9 10">
    <name type="scientific">Candidatus Zambryskibacteria bacterium CG_4_9_14_3_um_filter_42_15</name>
    <dbReference type="NCBI Taxonomy" id="1975112"/>
    <lineage>
        <taxon>Bacteria</taxon>
        <taxon>Candidatus Zambryskiibacteriota</taxon>
    </lineage>
</organism>
<dbReference type="GO" id="GO:0003735">
    <property type="term" value="F:structural constituent of ribosome"/>
    <property type="evidence" value="ECO:0007669"/>
    <property type="project" value="InterPro"/>
</dbReference>
<dbReference type="HAMAP" id="MF_01337_B">
    <property type="entry name" value="Ribosomal_uL18_B"/>
    <property type="match status" value="1"/>
</dbReference>
<keyword evidence="2 7" id="KW-0699">rRNA-binding</keyword>
<dbReference type="SUPFAM" id="SSF53137">
    <property type="entry name" value="Translational machinery components"/>
    <property type="match status" value="1"/>
</dbReference>
<proteinExistence type="inferred from homology"/>
<feature type="region of interest" description="Disordered" evidence="8">
    <location>
        <begin position="1"/>
        <end position="20"/>
    </location>
</feature>
<dbReference type="InterPro" id="IPR057268">
    <property type="entry name" value="Ribosomal_L18"/>
</dbReference>
<dbReference type="GO" id="GO:0022625">
    <property type="term" value="C:cytosolic large ribosomal subunit"/>
    <property type="evidence" value="ECO:0007669"/>
    <property type="project" value="TreeGrafter"/>
</dbReference>
<protein>
    <recommendedName>
        <fullName evidence="6 7">Large ribosomal subunit protein uL18</fullName>
    </recommendedName>
</protein>
<dbReference type="NCBIfam" id="TIGR00060">
    <property type="entry name" value="L18_bact"/>
    <property type="match status" value="1"/>
</dbReference>
<keyword evidence="3 7" id="KW-0694">RNA-binding</keyword>
<comment type="caution">
    <text evidence="9">The sequence shown here is derived from an EMBL/GenBank/DDBJ whole genome shotgun (WGS) entry which is preliminary data.</text>
</comment>
<dbReference type="InterPro" id="IPR004389">
    <property type="entry name" value="Ribosomal_uL18_bac-type"/>
</dbReference>
<dbReference type="PANTHER" id="PTHR12899:SF3">
    <property type="entry name" value="LARGE RIBOSOMAL SUBUNIT PROTEIN UL18M"/>
    <property type="match status" value="1"/>
</dbReference>
<comment type="subunit">
    <text evidence="7">Part of the 50S ribosomal subunit; part of the 5S rRNA/L5/L18/L25 subcomplex. Contacts the 5S and 23S rRNAs.</text>
</comment>
<evidence type="ECO:0000256" key="8">
    <source>
        <dbReference type="SAM" id="MobiDB-lite"/>
    </source>
</evidence>
<evidence type="ECO:0000256" key="5">
    <source>
        <dbReference type="ARBA" id="ARBA00023274"/>
    </source>
</evidence>
<gene>
    <name evidence="7" type="primary">rplR</name>
    <name evidence="9" type="ORF">CO185_01615</name>
</gene>
<evidence type="ECO:0000256" key="4">
    <source>
        <dbReference type="ARBA" id="ARBA00022980"/>
    </source>
</evidence>
<name>A0A2M7WS45_9BACT</name>
<keyword evidence="5 7" id="KW-0687">Ribonucleoprotein</keyword>
<evidence type="ECO:0000256" key="7">
    <source>
        <dbReference type="HAMAP-Rule" id="MF_01337"/>
    </source>
</evidence>
<dbReference type="AlphaFoldDB" id="A0A2M7WS45"/>
<evidence type="ECO:0000256" key="1">
    <source>
        <dbReference type="ARBA" id="ARBA00007116"/>
    </source>
</evidence>
<dbReference type="GO" id="GO:0006412">
    <property type="term" value="P:translation"/>
    <property type="evidence" value="ECO:0007669"/>
    <property type="project" value="UniProtKB-UniRule"/>
</dbReference>
<dbReference type="EMBL" id="PFXF01000022">
    <property type="protein sequence ID" value="PJA32773.1"/>
    <property type="molecule type" value="Genomic_DNA"/>
</dbReference>
<keyword evidence="4 7" id="KW-0689">Ribosomal protein</keyword>
<comment type="function">
    <text evidence="7">This is one of the proteins that bind and probably mediate the attachment of the 5S RNA into the large ribosomal subunit, where it forms part of the central protuberance.</text>
</comment>
<accession>A0A2M7WS45</accession>
<dbReference type="Gene3D" id="3.30.420.100">
    <property type="match status" value="1"/>
</dbReference>
<feature type="compositionally biased region" description="Basic residues" evidence="8">
    <location>
        <begin position="1"/>
        <end position="14"/>
    </location>
</feature>
<dbReference type="GO" id="GO:0008097">
    <property type="term" value="F:5S rRNA binding"/>
    <property type="evidence" value="ECO:0007669"/>
    <property type="project" value="TreeGrafter"/>
</dbReference>
<evidence type="ECO:0000256" key="3">
    <source>
        <dbReference type="ARBA" id="ARBA00022884"/>
    </source>
</evidence>
<dbReference type="InterPro" id="IPR005484">
    <property type="entry name" value="Ribosomal_uL18_bac/plant/anim"/>
</dbReference>
<evidence type="ECO:0000256" key="2">
    <source>
        <dbReference type="ARBA" id="ARBA00022730"/>
    </source>
</evidence>